<feature type="compositionally biased region" description="Basic residues" evidence="1">
    <location>
        <begin position="280"/>
        <end position="291"/>
    </location>
</feature>
<comment type="caution">
    <text evidence="2">The sequence shown here is derived from an EMBL/GenBank/DDBJ whole genome shotgun (WGS) entry which is preliminary data.</text>
</comment>
<organism evidence="2 3">
    <name type="scientific">Cupriavidus numazuensis</name>
    <dbReference type="NCBI Taxonomy" id="221992"/>
    <lineage>
        <taxon>Bacteria</taxon>
        <taxon>Pseudomonadati</taxon>
        <taxon>Pseudomonadota</taxon>
        <taxon>Betaproteobacteria</taxon>
        <taxon>Burkholderiales</taxon>
        <taxon>Burkholderiaceae</taxon>
        <taxon>Cupriavidus</taxon>
    </lineage>
</organism>
<evidence type="ECO:0000256" key="1">
    <source>
        <dbReference type="SAM" id="MobiDB-lite"/>
    </source>
</evidence>
<evidence type="ECO:0000313" key="3">
    <source>
        <dbReference type="Proteomes" id="UP000672657"/>
    </source>
</evidence>
<sequence length="307" mass="32369">MHRPAGLPARRPATATSPTRPHARRHSLAARAPIPDSCWCAAAARPARRPAPAHRPSAGLPAGRATRRHRPPGDGSPATGASCHPRLRWPAPAAADHWRDRGCAGPARTAPRSARRRWLAAPTARSLPHRHRHSAGASRPPARRSAGAGHRAGPAALPAPFAGHRPTSPRGSPAAPTGSSGGATAPAWRRTRPGPAAAALRRWPARAAPPPARRPRPLVRAGPRSGVRRAGAASACGRRGGRGQRSAGSGWNRRRVRRNCRDAPRGAASGLRPRSGRGSSRPRRQALRSRRWPPAPARAAPCGRPCR</sequence>
<dbReference type="Proteomes" id="UP000672657">
    <property type="component" value="Unassembled WGS sequence"/>
</dbReference>
<feature type="region of interest" description="Disordered" evidence="1">
    <location>
        <begin position="44"/>
        <end position="307"/>
    </location>
</feature>
<feature type="compositionally biased region" description="Low complexity" evidence="1">
    <location>
        <begin position="265"/>
        <end position="279"/>
    </location>
</feature>
<name>A0ABN7QC81_9BURK</name>
<keyword evidence="3" id="KW-1185">Reference proteome</keyword>
<proteinExistence type="predicted"/>
<feature type="compositionally biased region" description="Low complexity" evidence="1">
    <location>
        <begin position="218"/>
        <end position="237"/>
    </location>
</feature>
<gene>
    <name evidence="2" type="ORF">LMG26411_08144</name>
</gene>
<accession>A0ABN7QC81</accession>
<protein>
    <submittedName>
        <fullName evidence="2">Uncharacterized protein</fullName>
    </submittedName>
</protein>
<feature type="compositionally biased region" description="Low complexity" evidence="1">
    <location>
        <begin position="297"/>
        <end position="307"/>
    </location>
</feature>
<feature type="region of interest" description="Disordered" evidence="1">
    <location>
        <begin position="1"/>
        <end position="30"/>
    </location>
</feature>
<evidence type="ECO:0000313" key="2">
    <source>
        <dbReference type="EMBL" id="CAG2161303.1"/>
    </source>
</evidence>
<reference evidence="2 3" key="1">
    <citation type="submission" date="2021-03" db="EMBL/GenBank/DDBJ databases">
        <authorList>
            <person name="Peeters C."/>
        </authorList>
    </citation>
    <scope>NUCLEOTIDE SEQUENCE [LARGE SCALE GENOMIC DNA]</scope>
    <source>
        <strain evidence="2 3">LMG 26411</strain>
    </source>
</reference>
<dbReference type="EMBL" id="CAJPVI010000124">
    <property type="protein sequence ID" value="CAG2161303.1"/>
    <property type="molecule type" value="Genomic_DNA"/>
</dbReference>
<feature type="compositionally biased region" description="Low complexity" evidence="1">
    <location>
        <begin position="135"/>
        <end position="206"/>
    </location>
</feature>